<dbReference type="Gene3D" id="1.20.1560.10">
    <property type="entry name" value="ABC transporter type 1, transmembrane domain"/>
    <property type="match status" value="1"/>
</dbReference>
<dbReference type="PROSITE" id="PS50929">
    <property type="entry name" value="ABC_TM1F"/>
    <property type="match status" value="1"/>
</dbReference>
<keyword evidence="7 10" id="KW-1133">Transmembrane helix</keyword>
<dbReference type="InterPro" id="IPR036640">
    <property type="entry name" value="ABC1_TM_sf"/>
</dbReference>
<evidence type="ECO:0000259" key="11">
    <source>
        <dbReference type="PROSITE" id="PS50893"/>
    </source>
</evidence>
<dbReference type="SUPFAM" id="SSF52540">
    <property type="entry name" value="P-loop containing nucleoside triphosphate hydrolases"/>
    <property type="match status" value="1"/>
</dbReference>
<comment type="subcellular location">
    <subcellularLocation>
        <location evidence="1">Cell membrane</location>
        <topology evidence="1">Multi-pass membrane protein</topology>
    </subcellularLocation>
</comment>
<dbReference type="InterPro" id="IPR017871">
    <property type="entry name" value="ABC_transporter-like_CS"/>
</dbReference>
<evidence type="ECO:0000256" key="8">
    <source>
        <dbReference type="ARBA" id="ARBA00023136"/>
    </source>
</evidence>
<name>A0A2C6WND7_9STAP</name>
<dbReference type="GO" id="GO:0005886">
    <property type="term" value="C:plasma membrane"/>
    <property type="evidence" value="ECO:0007669"/>
    <property type="project" value="UniProtKB-SubCell"/>
</dbReference>
<keyword evidence="4 10" id="KW-0812">Transmembrane</keyword>
<dbReference type="AlphaFoldDB" id="A0A2C6WND7"/>
<dbReference type="FunFam" id="3.40.50.300:FF:000221">
    <property type="entry name" value="Multidrug ABC transporter ATP-binding protein"/>
    <property type="match status" value="1"/>
</dbReference>
<dbReference type="PROSITE" id="PS50893">
    <property type="entry name" value="ABC_TRANSPORTER_2"/>
    <property type="match status" value="1"/>
</dbReference>
<evidence type="ECO:0000256" key="10">
    <source>
        <dbReference type="SAM" id="Phobius"/>
    </source>
</evidence>
<dbReference type="Gene3D" id="3.40.50.300">
    <property type="entry name" value="P-loop containing nucleotide triphosphate hydrolases"/>
    <property type="match status" value="1"/>
</dbReference>
<dbReference type="InterPro" id="IPR003593">
    <property type="entry name" value="AAA+_ATPase"/>
</dbReference>
<feature type="transmembrane region" description="Helical" evidence="10">
    <location>
        <begin position="55"/>
        <end position="77"/>
    </location>
</feature>
<feature type="transmembrane region" description="Helical" evidence="10">
    <location>
        <begin position="280"/>
        <end position="301"/>
    </location>
</feature>
<evidence type="ECO:0000256" key="7">
    <source>
        <dbReference type="ARBA" id="ARBA00022989"/>
    </source>
</evidence>
<reference evidence="13" key="1">
    <citation type="journal article" date="2017" name="Appl. Environ. Microbiol.">
        <title>Staphylococcus edaphicus sp. nov., isolated in Antarctica, harbours mecC gene and genomic islands with suspected role in adaptation to extreme environment.</title>
        <authorList>
            <person name="Pantucek R."/>
            <person name="Sedlacek I."/>
            <person name="Indrakova A."/>
            <person name="Vrbovska V."/>
            <person name="Maslanova I."/>
            <person name="Kovarovic V."/>
            <person name="Svec P."/>
            <person name="Kralova S."/>
            <person name="Kristofova L."/>
            <person name="Keklakova J."/>
            <person name="Petras P."/>
            <person name="Doskar J."/>
        </authorList>
    </citation>
    <scope>NUCLEOTIDE SEQUENCE</scope>
    <source>
        <strain evidence="13">CCM 8730</strain>
    </source>
</reference>
<dbReference type="FunFam" id="1.20.1560.10:FF:000011">
    <property type="entry name" value="Multidrug ABC transporter ATP-binding protein"/>
    <property type="match status" value="1"/>
</dbReference>
<feature type="domain" description="ABC transmembrane type-1" evidence="12">
    <location>
        <begin position="19"/>
        <end position="303"/>
    </location>
</feature>
<dbReference type="PROSITE" id="PS00211">
    <property type="entry name" value="ABC_TRANSPORTER_1"/>
    <property type="match status" value="1"/>
</dbReference>
<accession>A0A2C6WND7</accession>
<dbReference type="InterPro" id="IPR027417">
    <property type="entry name" value="P-loop_NTPase"/>
</dbReference>
<dbReference type="Pfam" id="PF00664">
    <property type="entry name" value="ABC_membrane"/>
    <property type="match status" value="1"/>
</dbReference>
<keyword evidence="16" id="KW-1185">Reference proteome</keyword>
<dbReference type="SMART" id="SM00382">
    <property type="entry name" value="AAA"/>
    <property type="match status" value="1"/>
</dbReference>
<dbReference type="GO" id="GO:0016887">
    <property type="term" value="F:ATP hydrolysis activity"/>
    <property type="evidence" value="ECO:0007669"/>
    <property type="project" value="InterPro"/>
</dbReference>
<dbReference type="PANTHER" id="PTHR43394:SF1">
    <property type="entry name" value="ATP-BINDING CASSETTE SUB-FAMILY B MEMBER 10, MITOCHONDRIAL"/>
    <property type="match status" value="1"/>
</dbReference>
<evidence type="ECO:0000256" key="2">
    <source>
        <dbReference type="ARBA" id="ARBA00022448"/>
    </source>
</evidence>
<feature type="domain" description="ABC transporter" evidence="11">
    <location>
        <begin position="337"/>
        <end position="571"/>
    </location>
</feature>
<sequence>MKVFLKLGWFFKQQKISYIVGLITLLLIALIEIVPPQIIGRTIDEMTSNKLTPQLLTIYLAILVVAAILTYVLRYIWRLSIFGTSQKLGKILRTYLYKKYTEMSAIFFQNRRTGDLMAHATNDIRAVQNAAGAGILMIADSLITGGTVIITMATTVSWKLTIIALIPLPFMVLLTSVYGSLLSKGFKKAQAAFSKLNDKTQESVAGIKVTKTFGYEASDQADFKDLSDDVVAKNLKVSKIDALFDPTITLVIGVSYFLSIAFGAQMVFHNDISLGQLITFTTYLGMLVWPLLALGLFFNIIQRAKASYERIEEIGNLSNDIDTSYSIDEMPQGDITFNIKQFHFPGNDEQGLYDIHFTIKQGTTVGIVGRTGSGKSALIRLLLREFDVQHAEDIEYGGHPIRDYNVELLRKQFGYVPQEHFLFSTTIRNNIAFSHESIDDEKIYEASRLSYIHDDIMQFSNNYQTVVGERGVSLSGGQKQRVSIARALLVNPEILILDDSLSAVDAQTEEAILDNLERLRSGKTNIITAHRMSAVKHADLIIVMNEGHIIERGNHDTLMSAKGWYYDTYQSQALHEQLSRNLDSLTEGDGAND</sequence>
<evidence type="ECO:0000313" key="15">
    <source>
        <dbReference type="Proteomes" id="UP000223828"/>
    </source>
</evidence>
<keyword evidence="6" id="KW-0067">ATP-binding</keyword>
<gene>
    <name evidence="13" type="ORF">BTJ66_07065</name>
    <name evidence="14" type="ORF">MNY58_02080</name>
</gene>
<keyword evidence="8 10" id="KW-0472">Membrane</keyword>
<evidence type="ECO:0000256" key="1">
    <source>
        <dbReference type="ARBA" id="ARBA00004651"/>
    </source>
</evidence>
<evidence type="ECO:0000256" key="4">
    <source>
        <dbReference type="ARBA" id="ARBA00022692"/>
    </source>
</evidence>
<dbReference type="GO" id="GO:0005524">
    <property type="term" value="F:ATP binding"/>
    <property type="evidence" value="ECO:0007669"/>
    <property type="project" value="UniProtKB-KW"/>
</dbReference>
<dbReference type="RefSeq" id="WP_099090265.1">
    <property type="nucleotide sequence ID" value="NZ_CP093217.1"/>
</dbReference>
<evidence type="ECO:0000313" key="16">
    <source>
        <dbReference type="Proteomes" id="UP001056588"/>
    </source>
</evidence>
<keyword evidence="5" id="KW-0547">Nucleotide-binding</keyword>
<keyword evidence="2" id="KW-0813">Transport</keyword>
<dbReference type="EMBL" id="MRZN01000009">
    <property type="protein sequence ID" value="PHK49653.1"/>
    <property type="molecule type" value="Genomic_DNA"/>
</dbReference>
<feature type="transmembrane region" description="Helical" evidence="10">
    <location>
        <begin position="243"/>
        <end position="268"/>
    </location>
</feature>
<dbReference type="EMBL" id="CP093217">
    <property type="protein sequence ID" value="UQW81925.1"/>
    <property type="molecule type" value="Genomic_DNA"/>
</dbReference>
<evidence type="ECO:0000256" key="9">
    <source>
        <dbReference type="ARBA" id="ARBA00025074"/>
    </source>
</evidence>
<organism evidence="13 15">
    <name type="scientific">Staphylococcus edaphicus</name>
    <dbReference type="NCBI Taxonomy" id="1955013"/>
    <lineage>
        <taxon>Bacteria</taxon>
        <taxon>Bacillati</taxon>
        <taxon>Bacillota</taxon>
        <taxon>Bacilli</taxon>
        <taxon>Bacillales</taxon>
        <taxon>Staphylococcaceae</taxon>
        <taxon>Staphylococcus</taxon>
    </lineage>
</organism>
<evidence type="ECO:0000313" key="13">
    <source>
        <dbReference type="EMBL" id="PHK49653.1"/>
    </source>
</evidence>
<dbReference type="SUPFAM" id="SSF90123">
    <property type="entry name" value="ABC transporter transmembrane region"/>
    <property type="match status" value="1"/>
</dbReference>
<dbReference type="InterPro" id="IPR039421">
    <property type="entry name" value="Type_1_exporter"/>
</dbReference>
<dbReference type="GO" id="GO:0015421">
    <property type="term" value="F:ABC-type oligopeptide transporter activity"/>
    <property type="evidence" value="ECO:0007669"/>
    <property type="project" value="TreeGrafter"/>
</dbReference>
<evidence type="ECO:0000313" key="14">
    <source>
        <dbReference type="EMBL" id="UQW81925.1"/>
    </source>
</evidence>
<reference evidence="13" key="3">
    <citation type="submission" date="2017-10" db="EMBL/GenBank/DDBJ databases">
        <authorList>
            <person name="Vrbovska V."/>
            <person name="Kovarovic V."/>
            <person name="Indrakova A."/>
        </authorList>
    </citation>
    <scope>NUCLEOTIDE SEQUENCE</scope>
    <source>
        <strain evidence="13">CCM 8730</strain>
    </source>
</reference>
<dbReference type="CDD" id="cd18541">
    <property type="entry name" value="ABC_6TM_TmrB_like"/>
    <property type="match status" value="1"/>
</dbReference>
<dbReference type="PANTHER" id="PTHR43394">
    <property type="entry name" value="ATP-DEPENDENT PERMEASE MDL1, MITOCHONDRIAL"/>
    <property type="match status" value="1"/>
</dbReference>
<feature type="transmembrane region" description="Helical" evidence="10">
    <location>
        <begin position="16"/>
        <end position="35"/>
    </location>
</feature>
<dbReference type="Pfam" id="PF00005">
    <property type="entry name" value="ABC_tran"/>
    <property type="match status" value="1"/>
</dbReference>
<reference evidence="15" key="2">
    <citation type="submission" date="2017-10" db="EMBL/GenBank/DDBJ databases">
        <title>Staphylococcus edaphicus sp. nov., isolated in Antarctica, harbouring mecC gene and genomic islands essential in adaptation to extreme environment.</title>
        <authorList>
            <person name="Pantucek R."/>
            <person name="Sedlacek I."/>
            <person name="Indrakova A."/>
            <person name="Vrbovska V."/>
            <person name="Maslanova I."/>
            <person name="Kovarovic V."/>
            <person name="Svec P."/>
            <person name="Kralova S."/>
            <person name="Kristofova L."/>
            <person name="Keklakova J."/>
            <person name="Petras P."/>
            <person name="Doskar J."/>
        </authorList>
    </citation>
    <scope>NUCLEOTIDE SEQUENCE [LARGE SCALE GENOMIC DNA]</scope>
    <source>
        <strain evidence="15">CCM 5085</strain>
    </source>
</reference>
<reference evidence="14" key="4">
    <citation type="submission" date="2022-03" db="EMBL/GenBank/DDBJ databases">
        <title>Complete Genome Sequence of Staphylococcus edaphicus strain CCM 8731.</title>
        <authorList>
            <person name="Rimmer C.O."/>
            <person name="Thomas J.C."/>
        </authorList>
    </citation>
    <scope>NUCLEOTIDE SEQUENCE</scope>
    <source>
        <strain evidence="14">CCM 8731</strain>
    </source>
</reference>
<feature type="transmembrane region" description="Helical" evidence="10">
    <location>
        <begin position="133"/>
        <end position="154"/>
    </location>
</feature>
<keyword evidence="3" id="KW-1003">Cell membrane</keyword>
<evidence type="ECO:0000256" key="3">
    <source>
        <dbReference type="ARBA" id="ARBA00022475"/>
    </source>
</evidence>
<comment type="function">
    <text evidence="9">May be involved in multidrug export. Transmembrane domains (TMD) form a pore in the cell membrane and the ATP-binding domain (NBD) is responsible for energy generation.</text>
</comment>
<feature type="transmembrane region" description="Helical" evidence="10">
    <location>
        <begin position="160"/>
        <end position="181"/>
    </location>
</feature>
<protein>
    <submittedName>
        <fullName evidence="14">ABC transporter transmembrane domain-containing protein</fullName>
    </submittedName>
    <submittedName>
        <fullName evidence="13">Multidrug ABC transporter permease/ATP-binding protein</fullName>
    </submittedName>
</protein>
<proteinExistence type="predicted"/>
<dbReference type="OrthoDB" id="9770415at2"/>
<evidence type="ECO:0000256" key="5">
    <source>
        <dbReference type="ARBA" id="ARBA00022741"/>
    </source>
</evidence>
<evidence type="ECO:0000259" key="12">
    <source>
        <dbReference type="PROSITE" id="PS50929"/>
    </source>
</evidence>
<evidence type="ECO:0000256" key="6">
    <source>
        <dbReference type="ARBA" id="ARBA00022840"/>
    </source>
</evidence>
<dbReference type="Proteomes" id="UP001056588">
    <property type="component" value="Chromosome"/>
</dbReference>
<dbReference type="InterPro" id="IPR011527">
    <property type="entry name" value="ABC1_TM_dom"/>
</dbReference>
<dbReference type="InterPro" id="IPR003439">
    <property type="entry name" value="ABC_transporter-like_ATP-bd"/>
</dbReference>
<dbReference type="Proteomes" id="UP000223828">
    <property type="component" value="Unassembled WGS sequence"/>
</dbReference>